<evidence type="ECO:0000313" key="1">
    <source>
        <dbReference type="EMBL" id="KAA6365167.1"/>
    </source>
</evidence>
<sequence>MRALEEIRRLKTLMNIALFLFSDMGDVIQSPQVYAIAERLILEKSSKAKYPMPWNINQLQTSIVNSEMEHDRLLMRKTVALLVAFSGARVIEFEALQRIDIEDS</sequence>
<gene>
    <name evidence="1" type="ORF">EZS28_039307</name>
</gene>
<protein>
    <recommendedName>
        <fullName evidence="3">Tyr recombinase domain-containing protein</fullName>
    </recommendedName>
</protein>
<dbReference type="Proteomes" id="UP000324800">
    <property type="component" value="Unassembled WGS sequence"/>
</dbReference>
<comment type="caution">
    <text evidence="1">The sequence shown here is derived from an EMBL/GenBank/DDBJ whole genome shotgun (WGS) entry which is preliminary data.</text>
</comment>
<reference evidence="1 2" key="1">
    <citation type="submission" date="2019-03" db="EMBL/GenBank/DDBJ databases">
        <title>Single cell metagenomics reveals metabolic interactions within the superorganism composed of flagellate Streblomastix strix and complex community of Bacteroidetes bacteria on its surface.</title>
        <authorList>
            <person name="Treitli S.C."/>
            <person name="Kolisko M."/>
            <person name="Husnik F."/>
            <person name="Keeling P."/>
            <person name="Hampl V."/>
        </authorList>
    </citation>
    <scope>NUCLEOTIDE SEQUENCE [LARGE SCALE GENOMIC DNA]</scope>
    <source>
        <strain evidence="1">ST1C</strain>
    </source>
</reference>
<evidence type="ECO:0008006" key="3">
    <source>
        <dbReference type="Google" id="ProtNLM"/>
    </source>
</evidence>
<accession>A0A5J4U3J9</accession>
<organism evidence="1 2">
    <name type="scientific">Streblomastix strix</name>
    <dbReference type="NCBI Taxonomy" id="222440"/>
    <lineage>
        <taxon>Eukaryota</taxon>
        <taxon>Metamonada</taxon>
        <taxon>Preaxostyla</taxon>
        <taxon>Oxymonadida</taxon>
        <taxon>Streblomastigidae</taxon>
        <taxon>Streblomastix</taxon>
    </lineage>
</organism>
<dbReference type="AlphaFoldDB" id="A0A5J4U3J9"/>
<evidence type="ECO:0000313" key="2">
    <source>
        <dbReference type="Proteomes" id="UP000324800"/>
    </source>
</evidence>
<proteinExistence type="predicted"/>
<dbReference type="EMBL" id="SNRW01020749">
    <property type="protein sequence ID" value="KAA6365167.1"/>
    <property type="molecule type" value="Genomic_DNA"/>
</dbReference>
<name>A0A5J4U3J9_9EUKA</name>